<dbReference type="GO" id="GO:0016791">
    <property type="term" value="F:phosphatase activity"/>
    <property type="evidence" value="ECO:0007669"/>
    <property type="project" value="TreeGrafter"/>
</dbReference>
<proteinExistence type="predicted"/>
<dbReference type="InterPro" id="IPR050275">
    <property type="entry name" value="PGM_Phosphatase"/>
</dbReference>
<reference evidence="2 3" key="1">
    <citation type="submission" date="2019-03" db="EMBL/GenBank/DDBJ databases">
        <authorList>
            <person name="He R.-H."/>
        </authorList>
    </citation>
    <scope>NUCLEOTIDE SEQUENCE [LARGE SCALE GENOMIC DNA]</scope>
    <source>
        <strain evidence="3">SH 714</strain>
    </source>
</reference>
<accession>A0A4Y8IN90</accession>
<dbReference type="InterPro" id="IPR029033">
    <property type="entry name" value="His_PPase_superfam"/>
</dbReference>
<dbReference type="PANTHER" id="PTHR48100">
    <property type="entry name" value="BROAD-SPECIFICITY PHOSPHATASE YOR283W-RELATED"/>
    <property type="match status" value="1"/>
</dbReference>
<dbReference type="PANTHER" id="PTHR48100:SF59">
    <property type="entry name" value="ADENOSYLCOBALAMIN_ALPHA-RIBAZOLE PHOSPHATASE"/>
    <property type="match status" value="1"/>
</dbReference>
<dbReference type="Proteomes" id="UP000297975">
    <property type="component" value="Unassembled WGS sequence"/>
</dbReference>
<dbReference type="Pfam" id="PF00300">
    <property type="entry name" value="His_Phos_1"/>
    <property type="match status" value="1"/>
</dbReference>
<organism evidence="2 3">
    <name type="scientific">Filobacillus milosensis</name>
    <dbReference type="NCBI Taxonomy" id="94137"/>
    <lineage>
        <taxon>Bacteria</taxon>
        <taxon>Bacillati</taxon>
        <taxon>Bacillota</taxon>
        <taxon>Bacilli</taxon>
        <taxon>Bacillales</taxon>
        <taxon>Bacillaceae</taxon>
        <taxon>Filobacillus</taxon>
    </lineage>
</organism>
<dbReference type="Gene3D" id="3.40.50.1240">
    <property type="entry name" value="Phosphoglycerate mutase-like"/>
    <property type="match status" value="1"/>
</dbReference>
<dbReference type="SMART" id="SM00855">
    <property type="entry name" value="PGAM"/>
    <property type="match status" value="1"/>
</dbReference>
<dbReference type="GO" id="GO:0005737">
    <property type="term" value="C:cytoplasm"/>
    <property type="evidence" value="ECO:0007669"/>
    <property type="project" value="TreeGrafter"/>
</dbReference>
<evidence type="ECO:0000313" key="3">
    <source>
        <dbReference type="Proteomes" id="UP000297975"/>
    </source>
</evidence>
<evidence type="ECO:0000256" key="1">
    <source>
        <dbReference type="PIRSR" id="PIRSR613078-2"/>
    </source>
</evidence>
<dbReference type="CDD" id="cd07067">
    <property type="entry name" value="HP_PGM_like"/>
    <property type="match status" value="1"/>
</dbReference>
<dbReference type="OrthoDB" id="2185101at2"/>
<dbReference type="SUPFAM" id="SSF53254">
    <property type="entry name" value="Phosphoglycerate mutase-like"/>
    <property type="match status" value="1"/>
</dbReference>
<name>A0A4Y8IN90_9BACI</name>
<sequence length="187" mass="21722">MTLVYFVRHAHSTYTPDELGRPLSEKGFLQAQDVRHILKDYKFDVVLSSPYKRAVQTVEGVAKDRDLEVEVLDGFKERRLAGEPVKDFDSAIQQVWRDEFLSLPGGESNHAAQKRGVNTLNQVLNQYRGKSIVIGTHGNIMTLIMQYFDSRFDFDFWKTLAMPDVLKLEFEDNNLLRVNRLWEDQIQ</sequence>
<dbReference type="InterPro" id="IPR013078">
    <property type="entry name" value="His_Pase_superF_clade-1"/>
</dbReference>
<evidence type="ECO:0000313" key="2">
    <source>
        <dbReference type="EMBL" id="TFB22915.1"/>
    </source>
</evidence>
<protein>
    <submittedName>
        <fullName evidence="2">Histidine phosphatase family protein</fullName>
    </submittedName>
</protein>
<dbReference type="EMBL" id="SOPW01000005">
    <property type="protein sequence ID" value="TFB22915.1"/>
    <property type="molecule type" value="Genomic_DNA"/>
</dbReference>
<keyword evidence="3" id="KW-1185">Reference proteome</keyword>
<dbReference type="RefSeq" id="WP_134339646.1">
    <property type="nucleotide sequence ID" value="NZ_SOPW01000005.1"/>
</dbReference>
<feature type="binding site" evidence="1">
    <location>
        <position position="53"/>
    </location>
    <ligand>
        <name>substrate</name>
    </ligand>
</feature>
<comment type="caution">
    <text evidence="2">The sequence shown here is derived from an EMBL/GenBank/DDBJ whole genome shotgun (WGS) entry which is preliminary data.</text>
</comment>
<gene>
    <name evidence="2" type="ORF">E3U55_06655</name>
</gene>
<dbReference type="AlphaFoldDB" id="A0A4Y8IN90"/>